<name>A0AAD4NNA1_9BILA</name>
<reference evidence="1" key="1">
    <citation type="submission" date="2022-01" db="EMBL/GenBank/DDBJ databases">
        <title>Genome Sequence Resource for Two Populations of Ditylenchus destructor, the Migratory Endoparasitic Phytonematode.</title>
        <authorList>
            <person name="Zhang H."/>
            <person name="Lin R."/>
            <person name="Xie B."/>
        </authorList>
    </citation>
    <scope>NUCLEOTIDE SEQUENCE</scope>
    <source>
        <strain evidence="1">BazhouSP</strain>
    </source>
</reference>
<evidence type="ECO:0000313" key="2">
    <source>
        <dbReference type="Proteomes" id="UP001201812"/>
    </source>
</evidence>
<proteinExistence type="predicted"/>
<dbReference type="EMBL" id="JAKKPZ010000001">
    <property type="protein sequence ID" value="KAI1729444.1"/>
    <property type="molecule type" value="Genomic_DNA"/>
</dbReference>
<protein>
    <submittedName>
        <fullName evidence="1">Uncharacterized protein</fullName>
    </submittedName>
</protein>
<accession>A0AAD4NNA1</accession>
<evidence type="ECO:0000313" key="1">
    <source>
        <dbReference type="EMBL" id="KAI1729444.1"/>
    </source>
</evidence>
<organism evidence="1 2">
    <name type="scientific">Ditylenchus destructor</name>
    <dbReference type="NCBI Taxonomy" id="166010"/>
    <lineage>
        <taxon>Eukaryota</taxon>
        <taxon>Metazoa</taxon>
        <taxon>Ecdysozoa</taxon>
        <taxon>Nematoda</taxon>
        <taxon>Chromadorea</taxon>
        <taxon>Rhabditida</taxon>
        <taxon>Tylenchina</taxon>
        <taxon>Tylenchomorpha</taxon>
        <taxon>Sphaerularioidea</taxon>
        <taxon>Anguinidae</taxon>
        <taxon>Anguininae</taxon>
        <taxon>Ditylenchus</taxon>
    </lineage>
</organism>
<sequence length="194" mass="22228">MTIQFVIPVQLFVAAVVIQNHNAHSVPISCSNHEKLIYLSVQSCMNGRFVDFVELAKVLAQPKLNEAVDDVKLSGFVNYLQGLSSKELCGLTEVFAEPRTRNFKNIATVLGEGDNLIWFWKTFRFYWYGLDFIKQFPEMVTKYDSSLHVQAMLRNLPVCPCRLCIKDDDSTCIELSNERANNIIRNNTHLHVKK</sequence>
<dbReference type="Proteomes" id="UP001201812">
    <property type="component" value="Unassembled WGS sequence"/>
</dbReference>
<comment type="caution">
    <text evidence="1">The sequence shown here is derived from an EMBL/GenBank/DDBJ whole genome shotgun (WGS) entry which is preliminary data.</text>
</comment>
<gene>
    <name evidence="1" type="ORF">DdX_01685</name>
</gene>
<dbReference type="AlphaFoldDB" id="A0AAD4NNA1"/>
<keyword evidence="2" id="KW-1185">Reference proteome</keyword>